<organism evidence="1">
    <name type="scientific">Pseudomonas urmiensis</name>
    <dbReference type="NCBI Taxonomy" id="2745493"/>
    <lineage>
        <taxon>Bacteria</taxon>
        <taxon>Pseudomonadati</taxon>
        <taxon>Pseudomonadota</taxon>
        <taxon>Gammaproteobacteria</taxon>
        <taxon>Pseudomonadales</taxon>
        <taxon>Pseudomonadaceae</taxon>
        <taxon>Pseudomonas</taxon>
    </lineage>
</organism>
<sequence>MQLRGQKLQKFLEQCLLDDINLKLSEGARFRYSQKAFAARAGVSRQTIRAHQEFIDELLLVHNLNRRVLDKNARVSSLQKLVDKMGLELALATRRYESMRAQYLMIFEVLVEESFDVSKLAPVAVKKKSLPSSADKCPVCGC</sequence>
<evidence type="ECO:0000313" key="2">
    <source>
        <dbReference type="EMBL" id="MBV4537912.1"/>
    </source>
</evidence>
<reference evidence="1" key="1">
    <citation type="journal article" date="2020" name="Microorganisms">
        <title>Reliable Identification of Environmental Pseudomonas Isolates Using the rpoD Gene.</title>
        <authorList>
            <consortium name="The Broad Institute Genome Sequencing Platform"/>
            <person name="Girard L."/>
            <person name="Lood C."/>
            <person name="Rokni-Zadeh H."/>
            <person name="van Noort V."/>
            <person name="Lavigne R."/>
            <person name="De Mot R."/>
        </authorList>
    </citation>
    <scope>NUCLEOTIDE SEQUENCE</scope>
    <source>
        <strain evidence="1">SWRI10</strain>
    </source>
</reference>
<dbReference type="EMBL" id="JABWRE020000001">
    <property type="protein sequence ID" value="MBV4537912.1"/>
    <property type="molecule type" value="Genomic_DNA"/>
</dbReference>
<gene>
    <name evidence="2" type="ORF">HU737_018240</name>
    <name evidence="1" type="ORF">HU737_05800</name>
</gene>
<name>A0A923JVG3_9PSED</name>
<reference evidence="2" key="3">
    <citation type="submission" date="2021-06" db="EMBL/GenBank/DDBJ databases">
        <title>Updating the genus Pseudomonas: Description of 43 new species and partition of the Pseudomonas putida group.</title>
        <authorList>
            <person name="Girard L."/>
            <person name="Lood C."/>
            <person name="Vandamme P."/>
            <person name="Rokni-Zadeh H."/>
            <person name="Van Noort V."/>
            <person name="Hofte M."/>
            <person name="Lavigne R."/>
            <person name="De Mot R."/>
        </authorList>
    </citation>
    <scope>NUCLEOTIDE SEQUENCE</scope>
    <source>
        <strain evidence="2">SWRI10</strain>
    </source>
</reference>
<proteinExistence type="predicted"/>
<evidence type="ECO:0000313" key="1">
    <source>
        <dbReference type="EMBL" id="MBC3440183.1"/>
    </source>
</evidence>
<dbReference type="RefSeq" id="WP_186553755.1">
    <property type="nucleotide sequence ID" value="NZ_JABWRE020000001.1"/>
</dbReference>
<reference evidence="1" key="2">
    <citation type="submission" date="2020-07" db="EMBL/GenBank/DDBJ databases">
        <authorList>
            <person name="Lood C."/>
            <person name="Girard L."/>
        </authorList>
    </citation>
    <scope>NUCLEOTIDE SEQUENCE</scope>
    <source>
        <strain evidence="1">SWRI10</strain>
    </source>
</reference>
<dbReference type="Proteomes" id="UP000599879">
    <property type="component" value="Unassembled WGS sequence"/>
</dbReference>
<accession>A0A923JVG3</accession>
<dbReference type="AlphaFoldDB" id="A0A923JVG3"/>
<comment type="caution">
    <text evidence="1">The sequence shown here is derived from an EMBL/GenBank/DDBJ whole genome shotgun (WGS) entry which is preliminary data.</text>
</comment>
<dbReference type="EMBL" id="JABWRE010000003">
    <property type="protein sequence ID" value="MBC3440183.1"/>
    <property type="molecule type" value="Genomic_DNA"/>
</dbReference>
<protein>
    <submittedName>
        <fullName evidence="1">Uncharacterized protein</fullName>
    </submittedName>
</protein>